<name>A0AAN6G6T4_9BASI</name>
<evidence type="ECO:0000313" key="7">
    <source>
        <dbReference type="Proteomes" id="UP001176521"/>
    </source>
</evidence>
<proteinExistence type="predicted"/>
<dbReference type="AlphaFoldDB" id="A0AAN6G6T4"/>
<evidence type="ECO:0000313" key="6">
    <source>
        <dbReference type="EMBL" id="KAK0519651.1"/>
    </source>
</evidence>
<gene>
    <name evidence="6" type="ORF">OC842_007375</name>
</gene>
<dbReference type="PANTHER" id="PTHR42813">
    <property type="entry name" value="ZINC-TYPE ALCOHOL DEHYDROGENASE-LIKE"/>
    <property type="match status" value="1"/>
</dbReference>
<comment type="cofactor">
    <cofactor evidence="1">
        <name>Zn(2+)</name>
        <dbReference type="ChEBI" id="CHEBI:29105"/>
    </cofactor>
</comment>
<dbReference type="Gene3D" id="3.40.50.720">
    <property type="entry name" value="NAD(P)-binding Rossmann-like Domain"/>
    <property type="match status" value="1"/>
</dbReference>
<feature type="domain" description="Alcohol dehydrogenase-like N-terminal" evidence="5">
    <location>
        <begin position="65"/>
        <end position="199"/>
    </location>
</feature>
<dbReference type="InterPro" id="IPR011032">
    <property type="entry name" value="GroES-like_sf"/>
</dbReference>
<comment type="caution">
    <text evidence="6">The sequence shown here is derived from an EMBL/GenBank/DDBJ whole genome shotgun (WGS) entry which is preliminary data.</text>
</comment>
<dbReference type="GO" id="GO:0016491">
    <property type="term" value="F:oxidoreductase activity"/>
    <property type="evidence" value="ECO:0007669"/>
    <property type="project" value="UniProtKB-KW"/>
</dbReference>
<dbReference type="EMBL" id="JAPDMQ010000935">
    <property type="protein sequence ID" value="KAK0519651.1"/>
    <property type="molecule type" value="Genomic_DNA"/>
</dbReference>
<dbReference type="SUPFAM" id="SSF51735">
    <property type="entry name" value="NAD(P)-binding Rossmann-fold domains"/>
    <property type="match status" value="1"/>
</dbReference>
<evidence type="ECO:0000256" key="1">
    <source>
        <dbReference type="ARBA" id="ARBA00001947"/>
    </source>
</evidence>
<dbReference type="InterPro" id="IPR002328">
    <property type="entry name" value="ADH_Zn_CS"/>
</dbReference>
<dbReference type="InterPro" id="IPR036291">
    <property type="entry name" value="NAD(P)-bd_dom_sf"/>
</dbReference>
<dbReference type="Proteomes" id="UP001176521">
    <property type="component" value="Unassembled WGS sequence"/>
</dbReference>
<evidence type="ECO:0000256" key="3">
    <source>
        <dbReference type="ARBA" id="ARBA00022833"/>
    </source>
</evidence>
<keyword evidence="2" id="KW-0479">Metal-binding</keyword>
<dbReference type="Pfam" id="PF08240">
    <property type="entry name" value="ADH_N"/>
    <property type="match status" value="1"/>
</dbReference>
<accession>A0AAN6G6T4</accession>
<sequence>MALNAAANLAERIATAVPTTTTKGANPADDPRTLADPSGETMRALVWLGPNHVQIQDVPKPRVVGEDDAVLEITGTTVCGSDLHLYHGALLEMTKGFILGHEFCGRVASLGPKAQAEGKLKQGQRVVVSFQIACGDCEFCKQKLSSQCLRTNSSKVESKLYGQRTAGMFGYSHLTGFAGGQAEYVRVPHASVNCLPIPDGIPDEKALYLSDVLPTSYHCVADTGVKEGDTVGIWGAGPIGIFAAKWSLLKGAKRVIFVDKRERLALAKQKIPQAELLDYEAHKDVPARILELTKGRGIEAGEAPGLDVALECAAGEYAKSLLHKAQLATGLETDTPEIINECILSTKSFGRVGITGIYAGLTNGFNVGAAMERGIRLIFNGQAPVHKYWVELLETIERGEIDPLELIVSHRIDLEEVPLCYRLQDEHKRGIIKPFVQTRFSDPPAPGAPQTQTLKA</sequence>
<evidence type="ECO:0000256" key="4">
    <source>
        <dbReference type="ARBA" id="ARBA00023002"/>
    </source>
</evidence>
<dbReference type="Gene3D" id="3.90.180.10">
    <property type="entry name" value="Medium-chain alcohol dehydrogenases, catalytic domain"/>
    <property type="match status" value="1"/>
</dbReference>
<dbReference type="CDD" id="cd08283">
    <property type="entry name" value="FDH_like_1"/>
    <property type="match status" value="1"/>
</dbReference>
<evidence type="ECO:0000259" key="5">
    <source>
        <dbReference type="Pfam" id="PF08240"/>
    </source>
</evidence>
<organism evidence="6 7">
    <name type="scientific">Tilletia horrida</name>
    <dbReference type="NCBI Taxonomy" id="155126"/>
    <lineage>
        <taxon>Eukaryota</taxon>
        <taxon>Fungi</taxon>
        <taxon>Dikarya</taxon>
        <taxon>Basidiomycota</taxon>
        <taxon>Ustilaginomycotina</taxon>
        <taxon>Exobasidiomycetes</taxon>
        <taxon>Tilletiales</taxon>
        <taxon>Tilletiaceae</taxon>
        <taxon>Tilletia</taxon>
    </lineage>
</organism>
<reference evidence="6" key="1">
    <citation type="journal article" date="2023" name="PhytoFront">
        <title>Draft Genome Resources of Seven Strains of Tilletia horrida, Causal Agent of Kernel Smut of Rice.</title>
        <authorList>
            <person name="Khanal S."/>
            <person name="Antony Babu S."/>
            <person name="Zhou X.G."/>
        </authorList>
    </citation>
    <scope>NUCLEOTIDE SEQUENCE</scope>
    <source>
        <strain evidence="6">TX3</strain>
    </source>
</reference>
<dbReference type="PANTHER" id="PTHR42813:SF1">
    <property type="entry name" value="DEHYDROGENASE, PUTATIVE (AFU_ORTHOLOGUE AFUA_5G03930)-RELATED"/>
    <property type="match status" value="1"/>
</dbReference>
<evidence type="ECO:0000256" key="2">
    <source>
        <dbReference type="ARBA" id="ARBA00022723"/>
    </source>
</evidence>
<dbReference type="GO" id="GO:0008270">
    <property type="term" value="F:zinc ion binding"/>
    <property type="evidence" value="ECO:0007669"/>
    <property type="project" value="InterPro"/>
</dbReference>
<keyword evidence="7" id="KW-1185">Reference proteome</keyword>
<keyword evidence="4" id="KW-0560">Oxidoreductase</keyword>
<keyword evidence="3" id="KW-0862">Zinc</keyword>
<dbReference type="SUPFAM" id="SSF50129">
    <property type="entry name" value="GroES-like"/>
    <property type="match status" value="1"/>
</dbReference>
<dbReference type="InterPro" id="IPR013154">
    <property type="entry name" value="ADH-like_N"/>
</dbReference>
<dbReference type="PROSITE" id="PS00059">
    <property type="entry name" value="ADH_ZINC"/>
    <property type="match status" value="1"/>
</dbReference>
<protein>
    <recommendedName>
        <fullName evidence="5">Alcohol dehydrogenase-like N-terminal domain-containing protein</fullName>
    </recommendedName>
</protein>